<accession>A0AAV6YIG6</accession>
<keyword evidence="2" id="KW-1185">Reference proteome</keyword>
<dbReference type="AlphaFoldDB" id="A0AAV6YIG6"/>
<evidence type="ECO:0000313" key="1">
    <source>
        <dbReference type="EMBL" id="KAG8535007.1"/>
    </source>
</evidence>
<comment type="caution">
    <text evidence="1">The sequence shown here is derived from an EMBL/GenBank/DDBJ whole genome shotgun (WGS) entry which is preliminary data.</text>
</comment>
<protein>
    <recommendedName>
        <fullName evidence="3">Secreted protein</fullName>
    </recommendedName>
</protein>
<organism evidence="1 2">
    <name type="scientific">Engystomops pustulosus</name>
    <name type="common">Tungara frog</name>
    <name type="synonym">Physalaemus pustulosus</name>
    <dbReference type="NCBI Taxonomy" id="76066"/>
    <lineage>
        <taxon>Eukaryota</taxon>
        <taxon>Metazoa</taxon>
        <taxon>Chordata</taxon>
        <taxon>Craniata</taxon>
        <taxon>Vertebrata</taxon>
        <taxon>Euteleostomi</taxon>
        <taxon>Amphibia</taxon>
        <taxon>Batrachia</taxon>
        <taxon>Anura</taxon>
        <taxon>Neobatrachia</taxon>
        <taxon>Hyloidea</taxon>
        <taxon>Leptodactylidae</taxon>
        <taxon>Leiuperinae</taxon>
        <taxon>Engystomops</taxon>
    </lineage>
</organism>
<evidence type="ECO:0008006" key="3">
    <source>
        <dbReference type="Google" id="ProtNLM"/>
    </source>
</evidence>
<reference evidence="1" key="1">
    <citation type="thesis" date="2020" institute="ProQuest LLC" country="789 East Eisenhower Parkway, Ann Arbor, MI, USA">
        <title>Comparative Genomics and Chromosome Evolution.</title>
        <authorList>
            <person name="Mudd A.B."/>
        </authorList>
    </citation>
    <scope>NUCLEOTIDE SEQUENCE</scope>
    <source>
        <strain evidence="1">237g6f4</strain>
        <tissue evidence="1">Blood</tissue>
    </source>
</reference>
<evidence type="ECO:0000313" key="2">
    <source>
        <dbReference type="Proteomes" id="UP000824782"/>
    </source>
</evidence>
<proteinExistence type="predicted"/>
<name>A0AAV6YIG6_ENGPU</name>
<gene>
    <name evidence="1" type="ORF">GDO81_029698</name>
</gene>
<sequence length="84" mass="10054">MRGIHFTLLHTAGKVRKLCLVWYRCQLVNCFKKSQKKFCKSPPLPPLQKILHILMHLKLRYIKTHKCADRRLLKEVAEIKQTTW</sequence>
<dbReference type="Proteomes" id="UP000824782">
    <property type="component" value="Unassembled WGS sequence"/>
</dbReference>
<dbReference type="EMBL" id="WNYA01081974">
    <property type="protein sequence ID" value="KAG8535007.1"/>
    <property type="molecule type" value="Genomic_DNA"/>
</dbReference>